<feature type="transmembrane region" description="Helical" evidence="2">
    <location>
        <begin position="51"/>
        <end position="68"/>
    </location>
</feature>
<organism evidence="4 5">
    <name type="scientific">Rhynchospora pubera</name>
    <dbReference type="NCBI Taxonomy" id="906938"/>
    <lineage>
        <taxon>Eukaryota</taxon>
        <taxon>Viridiplantae</taxon>
        <taxon>Streptophyta</taxon>
        <taxon>Embryophyta</taxon>
        <taxon>Tracheophyta</taxon>
        <taxon>Spermatophyta</taxon>
        <taxon>Magnoliopsida</taxon>
        <taxon>Liliopsida</taxon>
        <taxon>Poales</taxon>
        <taxon>Cyperaceae</taxon>
        <taxon>Cyperoideae</taxon>
        <taxon>Rhynchosporeae</taxon>
        <taxon>Rhynchospora</taxon>
    </lineage>
</organism>
<dbReference type="EMBL" id="JAMFTS010000001">
    <property type="protein sequence ID" value="KAJ4817762.1"/>
    <property type="molecule type" value="Genomic_DNA"/>
</dbReference>
<feature type="region of interest" description="Disordered" evidence="1">
    <location>
        <begin position="1"/>
        <end position="39"/>
    </location>
</feature>
<keyword evidence="2" id="KW-1133">Transmembrane helix</keyword>
<dbReference type="InterPro" id="IPR056698">
    <property type="entry name" value="DUF7796"/>
</dbReference>
<protein>
    <submittedName>
        <fullName evidence="4">E3 ubiquitin-protein ligase UBR3</fullName>
    </submittedName>
</protein>
<gene>
    <name evidence="4" type="ORF">LUZ62_030328</name>
</gene>
<sequence>MRRKFQDKQSQPLESQEPKAVVPPPSTMHHSNSKKVTPSHGHYLPQLCRPILWYLLLAFVLLTFLHYYKQAPTSNLPVLSTMPSISRTAICLVGGARRFELTGPTILEHVLNVLPEADLFVHSNLDENTFKLALLRSAPRVTEMRIRRPVRFRETEGHMRLLSAGSSPNGIQGLLQYFDLVEGCLNMIAAYETQGNFTYDWILRTRVDGYWTGPLDLKAFKTDSYVVPEGSRYGGLNDRLGIGNRSISDVALSRLSLLPNLASAGFSDLNSESAFHAQLKVFNIPAEELQFPFCILSDRQYKYPPSGDIAPVASIASPGPLSGAKCRPCVPHCKGECIEKLGPEKWLGWTEWRNGSLELCDGSQPWQEGWEDFFDKVAGKVTADMRLKVKEMTTEVCLQEMTGLKRKAGRWNGPDPIEICNLGSTTE</sequence>
<keyword evidence="2" id="KW-0472">Membrane</keyword>
<evidence type="ECO:0000256" key="1">
    <source>
        <dbReference type="SAM" id="MobiDB-lite"/>
    </source>
</evidence>
<name>A0AAV8HJD7_9POAL</name>
<keyword evidence="5" id="KW-1185">Reference proteome</keyword>
<proteinExistence type="predicted"/>
<evidence type="ECO:0000313" key="4">
    <source>
        <dbReference type="EMBL" id="KAJ4817762.1"/>
    </source>
</evidence>
<dbReference type="PANTHER" id="PTHR35112">
    <property type="entry name" value="OS08G0360500 PROTEIN"/>
    <property type="match status" value="1"/>
</dbReference>
<evidence type="ECO:0000259" key="3">
    <source>
        <dbReference type="Pfam" id="PF25072"/>
    </source>
</evidence>
<dbReference type="Proteomes" id="UP001140206">
    <property type="component" value="Chromosome 1"/>
</dbReference>
<comment type="caution">
    <text evidence="4">The sequence shown here is derived from an EMBL/GenBank/DDBJ whole genome shotgun (WGS) entry which is preliminary data.</text>
</comment>
<evidence type="ECO:0000256" key="2">
    <source>
        <dbReference type="SAM" id="Phobius"/>
    </source>
</evidence>
<dbReference type="Pfam" id="PF25072">
    <property type="entry name" value="DUF7796"/>
    <property type="match status" value="1"/>
</dbReference>
<reference evidence="4" key="1">
    <citation type="submission" date="2022-08" db="EMBL/GenBank/DDBJ databases">
        <authorList>
            <person name="Marques A."/>
        </authorList>
    </citation>
    <scope>NUCLEOTIDE SEQUENCE</scope>
    <source>
        <strain evidence="4">RhyPub2mFocal</strain>
        <tissue evidence="4">Leaves</tissue>
    </source>
</reference>
<feature type="domain" description="DUF7796" evidence="3">
    <location>
        <begin position="86"/>
        <end position="424"/>
    </location>
</feature>
<dbReference type="PANTHER" id="PTHR35112:SF1">
    <property type="entry name" value="RING_FYVE_PHD ZINC FINGER SUPERFAMILY PROTEIN"/>
    <property type="match status" value="1"/>
</dbReference>
<accession>A0AAV8HJD7</accession>
<dbReference type="AlphaFoldDB" id="A0AAV8HJD7"/>
<evidence type="ECO:0000313" key="5">
    <source>
        <dbReference type="Proteomes" id="UP001140206"/>
    </source>
</evidence>
<keyword evidence="2" id="KW-0812">Transmembrane</keyword>